<gene>
    <name evidence="2" type="ORF">QQF64_014228</name>
</gene>
<comment type="caution">
    <text evidence="2">The sequence shown here is derived from an EMBL/GenBank/DDBJ whole genome shotgun (WGS) entry which is preliminary data.</text>
</comment>
<dbReference type="EMBL" id="JAYMGO010000019">
    <property type="protein sequence ID" value="KAL1256167.1"/>
    <property type="molecule type" value="Genomic_DNA"/>
</dbReference>
<evidence type="ECO:0000313" key="2">
    <source>
        <dbReference type="EMBL" id="KAL1256167.1"/>
    </source>
</evidence>
<sequence>MPSTANCRTDRDVNLSSSKNTKKAVSQIIIKTCKCMTDWKTDTHIEVAKPLTNDMPYTFGLGSGRVRDSLASVIFHISFPSCIFISAVMGKHKATDPCPQLTEMEQPRGIILLKKTSRKKNHWDGWLESSLLPPLRNQGTSWLWVRGKVKGMLGYPRAAGVIEDDLLSLSLRFNKSASRDSQLLGLKDDATASNEQRKSVRQTERMRVRGEHLLPPTAPTNSPQREARLKSSANSSAEGGDLIPHFRLR</sequence>
<protein>
    <submittedName>
        <fullName evidence="2">Uncharacterized protein</fullName>
    </submittedName>
</protein>
<feature type="region of interest" description="Disordered" evidence="1">
    <location>
        <begin position="187"/>
        <end position="249"/>
    </location>
</feature>
<proteinExistence type="predicted"/>
<reference evidence="2 3" key="1">
    <citation type="submission" date="2023-09" db="EMBL/GenBank/DDBJ databases">
        <authorList>
            <person name="Wang M."/>
        </authorList>
    </citation>
    <scope>NUCLEOTIDE SEQUENCE [LARGE SCALE GENOMIC DNA]</scope>
    <source>
        <strain evidence="2">GT-2023</strain>
        <tissue evidence="2">Liver</tissue>
    </source>
</reference>
<keyword evidence="3" id="KW-1185">Reference proteome</keyword>
<evidence type="ECO:0000256" key="1">
    <source>
        <dbReference type="SAM" id="MobiDB-lite"/>
    </source>
</evidence>
<accession>A0ABR3LX06</accession>
<organism evidence="2 3">
    <name type="scientific">Cirrhinus molitorella</name>
    <name type="common">mud carp</name>
    <dbReference type="NCBI Taxonomy" id="172907"/>
    <lineage>
        <taxon>Eukaryota</taxon>
        <taxon>Metazoa</taxon>
        <taxon>Chordata</taxon>
        <taxon>Craniata</taxon>
        <taxon>Vertebrata</taxon>
        <taxon>Euteleostomi</taxon>
        <taxon>Actinopterygii</taxon>
        <taxon>Neopterygii</taxon>
        <taxon>Teleostei</taxon>
        <taxon>Ostariophysi</taxon>
        <taxon>Cypriniformes</taxon>
        <taxon>Cyprinidae</taxon>
        <taxon>Labeoninae</taxon>
        <taxon>Labeonini</taxon>
        <taxon>Cirrhinus</taxon>
    </lineage>
</organism>
<dbReference type="Proteomes" id="UP001558613">
    <property type="component" value="Unassembled WGS sequence"/>
</dbReference>
<feature type="compositionally biased region" description="Basic and acidic residues" evidence="1">
    <location>
        <begin position="187"/>
        <end position="212"/>
    </location>
</feature>
<name>A0ABR3LX06_9TELE</name>
<evidence type="ECO:0000313" key="3">
    <source>
        <dbReference type="Proteomes" id="UP001558613"/>
    </source>
</evidence>